<feature type="domain" description="GTP cyclohydrolase II" evidence="11">
    <location>
        <begin position="12"/>
        <end position="170"/>
    </location>
</feature>
<dbReference type="SUPFAM" id="SSF142695">
    <property type="entry name" value="RibA-like"/>
    <property type="match status" value="1"/>
</dbReference>
<evidence type="ECO:0000256" key="2">
    <source>
        <dbReference type="ARBA" id="ARBA00004853"/>
    </source>
</evidence>
<comment type="caution">
    <text evidence="12">The sequence shown here is derived from an EMBL/GenBank/DDBJ whole genome shotgun (WGS) entry which is preliminary data.</text>
</comment>
<evidence type="ECO:0000256" key="3">
    <source>
        <dbReference type="ARBA" id="ARBA00012762"/>
    </source>
</evidence>
<evidence type="ECO:0000259" key="11">
    <source>
        <dbReference type="Pfam" id="PF00925"/>
    </source>
</evidence>
<comment type="pathway">
    <text evidence="2">Cofactor biosynthesis; riboflavin biosynthesis; 5-amino-6-(D-ribitylamino)uracil from GTP: step 1/4.</text>
</comment>
<dbReference type="InterPro" id="IPR036144">
    <property type="entry name" value="RibA-like_sf"/>
</dbReference>
<keyword evidence="7 12" id="KW-0378">Hydrolase</keyword>
<protein>
    <recommendedName>
        <fullName evidence="3">GTP cyclohydrolase II</fullName>
        <ecNumber evidence="3">3.5.4.25</ecNumber>
    </recommendedName>
</protein>
<dbReference type="PANTHER" id="PTHR21327:SF18">
    <property type="entry name" value="3,4-DIHYDROXY-2-BUTANONE 4-PHOSPHATE SYNTHASE"/>
    <property type="match status" value="1"/>
</dbReference>
<reference evidence="12 13" key="1">
    <citation type="submission" date="2019-10" db="EMBL/GenBank/DDBJ databases">
        <title>Poseidonibacter ostreae sp. nov., isolated from the gut of the Ostrea denselamellosa.</title>
        <authorList>
            <person name="Choi A."/>
        </authorList>
    </citation>
    <scope>NUCLEOTIDE SEQUENCE [LARGE SCALE GENOMIC DNA]</scope>
    <source>
        <strain evidence="12 13">SJOD-M-5</strain>
    </source>
</reference>
<evidence type="ECO:0000256" key="1">
    <source>
        <dbReference type="ARBA" id="ARBA00001947"/>
    </source>
</evidence>
<proteinExistence type="predicted"/>
<dbReference type="EC" id="3.5.4.25" evidence="3"/>
<dbReference type="NCBIfam" id="TIGR00505">
    <property type="entry name" value="ribA"/>
    <property type="match status" value="1"/>
</dbReference>
<dbReference type="RefSeq" id="WP_152192097.1">
    <property type="nucleotide sequence ID" value="NZ_WFKI01000007.1"/>
</dbReference>
<evidence type="ECO:0000256" key="4">
    <source>
        <dbReference type="ARBA" id="ARBA00022619"/>
    </source>
</evidence>
<dbReference type="CDD" id="cd00641">
    <property type="entry name" value="GTP_cyclohydro2"/>
    <property type="match status" value="1"/>
</dbReference>
<evidence type="ECO:0000256" key="8">
    <source>
        <dbReference type="ARBA" id="ARBA00022833"/>
    </source>
</evidence>
<dbReference type="Pfam" id="PF00925">
    <property type="entry name" value="GTP_cyclohydro2"/>
    <property type="match status" value="1"/>
</dbReference>
<comment type="catalytic activity">
    <reaction evidence="10">
        <text>GTP + 4 H2O = 2,5-diamino-6-hydroxy-4-(5-phosphoribosylamino)-pyrimidine + formate + 2 phosphate + 3 H(+)</text>
        <dbReference type="Rhea" id="RHEA:23704"/>
        <dbReference type="ChEBI" id="CHEBI:15377"/>
        <dbReference type="ChEBI" id="CHEBI:15378"/>
        <dbReference type="ChEBI" id="CHEBI:15740"/>
        <dbReference type="ChEBI" id="CHEBI:37565"/>
        <dbReference type="ChEBI" id="CHEBI:43474"/>
        <dbReference type="ChEBI" id="CHEBI:58614"/>
        <dbReference type="EC" id="3.5.4.25"/>
    </reaction>
</comment>
<dbReference type="Gene3D" id="3.40.50.10990">
    <property type="entry name" value="GTP cyclohydrolase II"/>
    <property type="match status" value="1"/>
</dbReference>
<dbReference type="InterPro" id="IPR032677">
    <property type="entry name" value="GTP_cyclohydro_II"/>
</dbReference>
<keyword evidence="4" id="KW-0686">Riboflavin biosynthesis</keyword>
<dbReference type="EMBL" id="WFKJ01000065">
    <property type="protein sequence ID" value="KAB7887219.1"/>
    <property type="molecule type" value="Genomic_DNA"/>
</dbReference>
<evidence type="ECO:0000256" key="7">
    <source>
        <dbReference type="ARBA" id="ARBA00022801"/>
    </source>
</evidence>
<accession>A0ABQ6VHU4</accession>
<dbReference type="PANTHER" id="PTHR21327">
    <property type="entry name" value="GTP CYCLOHYDROLASE II-RELATED"/>
    <property type="match status" value="1"/>
</dbReference>
<evidence type="ECO:0000256" key="9">
    <source>
        <dbReference type="ARBA" id="ARBA00023134"/>
    </source>
</evidence>
<keyword evidence="13" id="KW-1185">Reference proteome</keyword>
<evidence type="ECO:0000313" key="13">
    <source>
        <dbReference type="Proteomes" id="UP000461010"/>
    </source>
</evidence>
<keyword evidence="6" id="KW-0547">Nucleotide-binding</keyword>
<dbReference type="Proteomes" id="UP000461010">
    <property type="component" value="Unassembled WGS sequence"/>
</dbReference>
<evidence type="ECO:0000256" key="5">
    <source>
        <dbReference type="ARBA" id="ARBA00022723"/>
    </source>
</evidence>
<comment type="cofactor">
    <cofactor evidence="1">
        <name>Zn(2+)</name>
        <dbReference type="ChEBI" id="CHEBI:29105"/>
    </cofactor>
</comment>
<keyword evidence="5" id="KW-0479">Metal-binding</keyword>
<evidence type="ECO:0000256" key="6">
    <source>
        <dbReference type="ARBA" id="ARBA00022741"/>
    </source>
</evidence>
<organism evidence="12 13">
    <name type="scientific">Poseidonibacter ostreae</name>
    <dbReference type="NCBI Taxonomy" id="2654171"/>
    <lineage>
        <taxon>Bacteria</taxon>
        <taxon>Pseudomonadati</taxon>
        <taxon>Campylobacterota</taxon>
        <taxon>Epsilonproteobacteria</taxon>
        <taxon>Campylobacterales</taxon>
        <taxon>Arcobacteraceae</taxon>
        <taxon>Poseidonibacter</taxon>
    </lineage>
</organism>
<evidence type="ECO:0000313" key="12">
    <source>
        <dbReference type="EMBL" id="KAB7887219.1"/>
    </source>
</evidence>
<evidence type="ECO:0000256" key="10">
    <source>
        <dbReference type="ARBA" id="ARBA00049295"/>
    </source>
</evidence>
<dbReference type="InterPro" id="IPR000926">
    <property type="entry name" value="RibA"/>
</dbReference>
<keyword evidence="9" id="KW-0342">GTP-binding</keyword>
<name>A0ABQ6VHU4_9BACT</name>
<keyword evidence="8" id="KW-0862">Zinc</keyword>
<sequence>MNSETIIQSKIANLPSKYGKFKVKAYKDGCQEHLAIMSCDLFSLEQPLVRIHSECLTGDSIGSLKCDCSNQLDLALELISKEGGLVIYHRQEGRNIGLVNKINAYNLQDNGYNTIEANLKLGFKEDERDYSIIEFILKDLNLNEIKLITNNPKKIDFVRSTGVKIASIVPSITKINKYNKDYLQTKKEYMGHIL</sequence>
<gene>
    <name evidence="12" type="primary">ribA</name>
    <name evidence="12" type="ORF">GBG18_14095</name>
</gene>
<dbReference type="NCBIfam" id="NF001591">
    <property type="entry name" value="PRK00393.1"/>
    <property type="match status" value="1"/>
</dbReference>
<dbReference type="GO" id="GO:0003935">
    <property type="term" value="F:GTP cyclohydrolase II activity"/>
    <property type="evidence" value="ECO:0007669"/>
    <property type="project" value="UniProtKB-EC"/>
</dbReference>